<organism evidence="2 3">
    <name type="scientific">Pseudoclavibacter endophyticus</name>
    <dbReference type="NCBI Taxonomy" id="1778590"/>
    <lineage>
        <taxon>Bacteria</taxon>
        <taxon>Bacillati</taxon>
        <taxon>Actinomycetota</taxon>
        <taxon>Actinomycetes</taxon>
        <taxon>Micrococcales</taxon>
        <taxon>Microbacteriaceae</taxon>
        <taxon>Pseudoclavibacter</taxon>
    </lineage>
</organism>
<dbReference type="GO" id="GO:0003677">
    <property type="term" value="F:DNA binding"/>
    <property type="evidence" value="ECO:0007669"/>
    <property type="project" value="InterPro"/>
</dbReference>
<dbReference type="RefSeq" id="WP_158028412.1">
    <property type="nucleotide sequence ID" value="NZ_BMHG01000001.1"/>
</dbReference>
<proteinExistence type="predicted"/>
<dbReference type="EMBL" id="WBJY01000001">
    <property type="protein sequence ID" value="KAB1649827.1"/>
    <property type="molecule type" value="Genomic_DNA"/>
</dbReference>
<reference evidence="2 3" key="1">
    <citation type="submission" date="2019-09" db="EMBL/GenBank/DDBJ databases">
        <title>Phylogeny of genus Pseudoclavibacter and closely related genus.</title>
        <authorList>
            <person name="Li Y."/>
        </authorList>
    </citation>
    <scope>NUCLEOTIDE SEQUENCE [LARGE SCALE GENOMIC DNA]</scope>
    <source>
        <strain evidence="2 3">EGI 60007</strain>
    </source>
</reference>
<protein>
    <submittedName>
        <fullName evidence="2">Helix-turn-helix domain-containing protein</fullName>
    </submittedName>
</protein>
<dbReference type="AlphaFoldDB" id="A0A6H9WSC3"/>
<accession>A0A6H9WSC3</accession>
<evidence type="ECO:0000259" key="1">
    <source>
        <dbReference type="Pfam" id="PF12728"/>
    </source>
</evidence>
<dbReference type="OrthoDB" id="4954032at2"/>
<dbReference type="Proteomes" id="UP000431744">
    <property type="component" value="Unassembled WGS sequence"/>
</dbReference>
<evidence type="ECO:0000313" key="2">
    <source>
        <dbReference type="EMBL" id="KAB1649827.1"/>
    </source>
</evidence>
<gene>
    <name evidence="2" type="ORF">F8O04_06255</name>
</gene>
<evidence type="ECO:0000313" key="3">
    <source>
        <dbReference type="Proteomes" id="UP000431744"/>
    </source>
</evidence>
<sequence length="66" mass="7178">MTTLTTGVRQAAFPIKAIAQALGVHQNSIYAMTYDGTLATIRVGRSVRIPRAELERLGWPIPEPTA</sequence>
<keyword evidence="3" id="KW-1185">Reference proteome</keyword>
<dbReference type="Pfam" id="PF12728">
    <property type="entry name" value="HTH_17"/>
    <property type="match status" value="1"/>
</dbReference>
<dbReference type="InterPro" id="IPR041657">
    <property type="entry name" value="HTH_17"/>
</dbReference>
<dbReference type="InterPro" id="IPR010093">
    <property type="entry name" value="SinI_DNA-bd"/>
</dbReference>
<feature type="domain" description="Helix-turn-helix" evidence="1">
    <location>
        <begin position="16"/>
        <end position="56"/>
    </location>
</feature>
<name>A0A6H9WSC3_9MICO</name>
<comment type="caution">
    <text evidence="2">The sequence shown here is derived from an EMBL/GenBank/DDBJ whole genome shotgun (WGS) entry which is preliminary data.</text>
</comment>
<dbReference type="NCBIfam" id="TIGR01764">
    <property type="entry name" value="excise"/>
    <property type="match status" value="1"/>
</dbReference>